<protein>
    <submittedName>
        <fullName evidence="1">Uncharacterized protein</fullName>
    </submittedName>
</protein>
<dbReference type="AlphaFoldDB" id="A0A918IYK0"/>
<gene>
    <name evidence="1" type="ORF">GCM10007383_24610</name>
</gene>
<keyword evidence="2" id="KW-1185">Reference proteome</keyword>
<reference evidence="1" key="2">
    <citation type="submission" date="2020-09" db="EMBL/GenBank/DDBJ databases">
        <authorList>
            <person name="Sun Q."/>
            <person name="Kim S."/>
        </authorList>
    </citation>
    <scope>NUCLEOTIDE SEQUENCE</scope>
    <source>
        <strain evidence="1">KCTC 12113</strain>
    </source>
</reference>
<accession>A0A918IYK0</accession>
<evidence type="ECO:0000313" key="1">
    <source>
        <dbReference type="EMBL" id="GGW38916.1"/>
    </source>
</evidence>
<sequence>MSNYIMNLKNIIVSVFSLLLLFSCNTRKKNASKDVFNITLVAKVLENDKFQVFYIDELNKGYTEDKRIVANVKKSPNFQEITFELNTIPLTFRIDLGENGHNSIVEVDKIILDSGNRKIELNSDVMHRFFDTNIYTSKVGNGYHRSAVEGRYDPFISATALLEKKLELEF</sequence>
<dbReference type="RefSeq" id="WP_026813641.1">
    <property type="nucleotide sequence ID" value="NZ_BMWP01000016.1"/>
</dbReference>
<dbReference type="EMBL" id="BMWP01000016">
    <property type="protein sequence ID" value="GGW38916.1"/>
    <property type="molecule type" value="Genomic_DNA"/>
</dbReference>
<dbReference type="Proteomes" id="UP000634668">
    <property type="component" value="Unassembled WGS sequence"/>
</dbReference>
<evidence type="ECO:0000313" key="2">
    <source>
        <dbReference type="Proteomes" id="UP000634668"/>
    </source>
</evidence>
<reference evidence="1" key="1">
    <citation type="journal article" date="2014" name="Int. J. Syst. Evol. Microbiol.">
        <title>Complete genome sequence of Corynebacterium casei LMG S-19264T (=DSM 44701T), isolated from a smear-ripened cheese.</title>
        <authorList>
            <consortium name="US DOE Joint Genome Institute (JGI-PGF)"/>
            <person name="Walter F."/>
            <person name="Albersmeier A."/>
            <person name="Kalinowski J."/>
            <person name="Ruckert C."/>
        </authorList>
    </citation>
    <scope>NUCLEOTIDE SEQUENCE</scope>
    <source>
        <strain evidence="1">KCTC 12113</strain>
    </source>
</reference>
<comment type="caution">
    <text evidence="1">The sequence shown here is derived from an EMBL/GenBank/DDBJ whole genome shotgun (WGS) entry which is preliminary data.</text>
</comment>
<proteinExistence type="predicted"/>
<name>A0A918IYK0_9FLAO</name>
<organism evidence="1 2">
    <name type="scientific">Arenibacter certesii</name>
    <dbReference type="NCBI Taxonomy" id="228955"/>
    <lineage>
        <taxon>Bacteria</taxon>
        <taxon>Pseudomonadati</taxon>
        <taxon>Bacteroidota</taxon>
        <taxon>Flavobacteriia</taxon>
        <taxon>Flavobacteriales</taxon>
        <taxon>Flavobacteriaceae</taxon>
        <taxon>Arenibacter</taxon>
    </lineage>
</organism>